<reference evidence="1" key="1">
    <citation type="submission" date="2023-02" db="EMBL/GenBank/DDBJ databases">
        <title>Tahibacter soli sp. nov. isolated from soil.</title>
        <authorList>
            <person name="Baek J.H."/>
            <person name="Lee J.K."/>
            <person name="Choi D.G."/>
            <person name="Jeon C.O."/>
        </authorList>
    </citation>
    <scope>NUCLEOTIDE SEQUENCE</scope>
    <source>
        <strain evidence="1">BL</strain>
    </source>
</reference>
<sequence>MQRHVARACQDGEVLLVYGFKQNGERWKTGGTFTVRPEDRTTIDEKRLNSVDDAAPAYTTNTCSRTKTVKTAVEDFAELGEFRELAPLSVMPDP</sequence>
<evidence type="ECO:0000313" key="1">
    <source>
        <dbReference type="EMBL" id="MDC8013132.1"/>
    </source>
</evidence>
<accession>A0A9X3YJ05</accession>
<dbReference type="RefSeq" id="WP_263545348.1">
    <property type="nucleotide sequence ID" value="NZ_JAOVZO020000017.1"/>
</dbReference>
<protein>
    <submittedName>
        <fullName evidence="1">Uncharacterized protein</fullName>
    </submittedName>
</protein>
<name>A0A9X3YJ05_9GAMM</name>
<dbReference type="AlphaFoldDB" id="A0A9X3YJ05"/>
<dbReference type="EMBL" id="JAOVZO020000017">
    <property type="protein sequence ID" value="MDC8013132.1"/>
    <property type="molecule type" value="Genomic_DNA"/>
</dbReference>
<proteinExistence type="predicted"/>
<evidence type="ECO:0000313" key="2">
    <source>
        <dbReference type="Proteomes" id="UP001139971"/>
    </source>
</evidence>
<organism evidence="1 2">
    <name type="scientific">Tahibacter soli</name>
    <dbReference type="NCBI Taxonomy" id="2983605"/>
    <lineage>
        <taxon>Bacteria</taxon>
        <taxon>Pseudomonadati</taxon>
        <taxon>Pseudomonadota</taxon>
        <taxon>Gammaproteobacteria</taxon>
        <taxon>Lysobacterales</taxon>
        <taxon>Rhodanobacteraceae</taxon>
        <taxon>Tahibacter</taxon>
    </lineage>
</organism>
<gene>
    <name evidence="1" type="ORF">OD750_011325</name>
</gene>
<keyword evidence="2" id="KW-1185">Reference proteome</keyword>
<comment type="caution">
    <text evidence="1">The sequence shown here is derived from an EMBL/GenBank/DDBJ whole genome shotgun (WGS) entry which is preliminary data.</text>
</comment>
<dbReference type="Proteomes" id="UP001139971">
    <property type="component" value="Unassembled WGS sequence"/>
</dbReference>